<keyword evidence="2" id="KW-1185">Reference proteome</keyword>
<dbReference type="RefSeq" id="WP_159751633.1">
    <property type="nucleotide sequence ID" value="NZ_WUQX01000001.1"/>
</dbReference>
<proteinExistence type="predicted"/>
<organism evidence="1 2">
    <name type="scientific">Sporofaciens musculi</name>
    <dbReference type="NCBI Taxonomy" id="2681861"/>
    <lineage>
        <taxon>Bacteria</taxon>
        <taxon>Bacillati</taxon>
        <taxon>Bacillota</taxon>
        <taxon>Clostridia</taxon>
        <taxon>Lachnospirales</taxon>
        <taxon>Lachnospiraceae</taxon>
        <taxon>Sporofaciens</taxon>
    </lineage>
</organism>
<name>A0A7X3MHG2_9FIRM</name>
<evidence type="ECO:0000313" key="2">
    <source>
        <dbReference type="Proteomes" id="UP000460412"/>
    </source>
</evidence>
<dbReference type="AlphaFoldDB" id="A0A7X3MHG2"/>
<protein>
    <submittedName>
        <fullName evidence="1">Uncharacterized protein</fullName>
    </submittedName>
</protein>
<reference evidence="1 2" key="1">
    <citation type="submission" date="2019-12" db="EMBL/GenBank/DDBJ databases">
        <title>Sporaefaciens musculi gen. nov., sp. nov., a novel bacterium isolated from the caecum of an obese mouse.</title>
        <authorList>
            <person name="Rasmussen T.S."/>
            <person name="Streidl T."/>
            <person name="Hitch T.C.A."/>
            <person name="Wortmann E."/>
            <person name="Deptula P."/>
            <person name="Hansen M."/>
            <person name="Nielsen D.S."/>
            <person name="Clavel T."/>
            <person name="Vogensen F.K."/>
        </authorList>
    </citation>
    <scope>NUCLEOTIDE SEQUENCE [LARGE SCALE GENOMIC DNA]</scope>
    <source>
        <strain evidence="1 2">WCA-9-b2</strain>
    </source>
</reference>
<gene>
    <name evidence="1" type="ORF">GN277_14200</name>
</gene>
<evidence type="ECO:0000313" key="1">
    <source>
        <dbReference type="EMBL" id="MXP76503.1"/>
    </source>
</evidence>
<sequence length="515" mass="61252">MNALEFFAKITSYSGYEDNGEEITILLSRGEDNEHTYYHMTAEGNRYFYEYLIIEPRERKYEWFYDYLIGTLEELPDEMQYEIIKRMKTIEIEFEPEITYDESTGWYHVCSDTFEKYPLYSVRGTCHMEQECKCEPVCCKVNDEPCCRDRKVGISRISAIKRPEYYEFLPELAVWMAVCPDLDAVYVMHDFPPIDNIDAKLSFTFAFLLKDNKITCIKDEKEVKRLYEEYHVKYSCDTSEVEDLMNNWYDGVSKFFFKCGGCMVMRAVDFYADCMKWGGTVWYRKEETLRLPTLWDKLFYCRICSGSKRDEYTYEYYLLKEKKDYDMHRFFLALVGVLDGYTAETQYKILKRMETIELDVDLTEEEMRSASWNPNPLFSVRGTCGREKTCKRDCACRTIYFESCCNDGKVGFSKLASITNPQYYAFLTDLVVWKALCPDLDALFVMHDCPPSHYNCGRLNYRYAFVMKGDRITYVKGTKKVERLYHIYNKKYPCDTSETESRIQEWCTEPVEFHF</sequence>
<comment type="caution">
    <text evidence="1">The sequence shown here is derived from an EMBL/GenBank/DDBJ whole genome shotgun (WGS) entry which is preliminary data.</text>
</comment>
<dbReference type="EMBL" id="WUQX01000001">
    <property type="protein sequence ID" value="MXP76503.1"/>
    <property type="molecule type" value="Genomic_DNA"/>
</dbReference>
<dbReference type="Proteomes" id="UP000460412">
    <property type="component" value="Unassembled WGS sequence"/>
</dbReference>
<accession>A0A7X3MHG2</accession>